<sequence length="468" mass="51200">MVADIDPGRPFGVGRRTLLAAGLAMTGAGIPMRGWTREPMFDFPDSAALRRMIQPAIDALGKAAQVEHLGQSANGKPIEMISIGTGERSALIVGAPHPNEPIGCLTVVELVRRLARDPQFRERSGYRWHFIPAIDPDGLDLNAGWLQGPATIANYMRHFFRPAFARQPEYAFPLDMPGYRFEAATPENLCWQRALAIARPDFQSSLHGSDTGGAFYILSENRPGLARQLSRQTKRFGIALNRLGEPDATIKSFAPGVFSAFEVEPYLAEAGRAGKDLRQFWGAGRSSTEFAAQTYGSFCMICEVPLWEDSRQFSSRPSSCSEADVVRMQLDQLRKNARLLDRAAPLLARDPPDSESQALMLALREAAALSDSQLAAAEAQFRTAETKRRESLADLVQLEPGTTQMRAPAMLARLARRLGEHALAAAAEALTAGYIGEYLRRSSLRPVPVARSIALQIQSIILSARQAG</sequence>
<dbReference type="GO" id="GO:0008270">
    <property type="term" value="F:zinc ion binding"/>
    <property type="evidence" value="ECO:0007669"/>
    <property type="project" value="InterPro"/>
</dbReference>
<dbReference type="RefSeq" id="WP_054728114.1">
    <property type="nucleotide sequence ID" value="NZ_CP009429.1"/>
</dbReference>
<proteinExistence type="predicted"/>
<feature type="domain" description="Peptidase M14" evidence="1">
    <location>
        <begin position="63"/>
        <end position="142"/>
    </location>
</feature>
<dbReference type="Gene3D" id="3.40.630.10">
    <property type="entry name" value="Zn peptidases"/>
    <property type="match status" value="1"/>
</dbReference>
<dbReference type="SUPFAM" id="SSF53187">
    <property type="entry name" value="Zn-dependent exopeptidases"/>
    <property type="match status" value="1"/>
</dbReference>
<protein>
    <recommendedName>
        <fullName evidence="1">Peptidase M14 domain-containing protein</fullName>
    </recommendedName>
</protein>
<gene>
    <name evidence="2" type="ORF">ATM17_07845</name>
</gene>
<dbReference type="EMBL" id="CP013344">
    <property type="protein sequence ID" value="AMU88954.1"/>
    <property type="molecule type" value="Genomic_DNA"/>
</dbReference>
<dbReference type="GO" id="GO:0004181">
    <property type="term" value="F:metallocarboxypeptidase activity"/>
    <property type="evidence" value="ECO:0007669"/>
    <property type="project" value="InterPro"/>
</dbReference>
<keyword evidence="3" id="KW-1185">Reference proteome</keyword>
<reference evidence="2 3" key="2">
    <citation type="journal article" date="2016" name="Genome Announc.">
        <title>Complete Genome Sequence of Sphingopyxis macrogoltabida Strain 203N (NBRC 111659), a Polyethylene Glycol Degrader.</title>
        <authorList>
            <person name="Ohtsubo Y."/>
            <person name="Nonoyama S."/>
            <person name="Nagata Y."/>
            <person name="Numata M."/>
            <person name="Tsuchikane K."/>
            <person name="Hosoyama A."/>
            <person name="Yamazoe A."/>
            <person name="Tsuda M."/>
            <person name="Fujita N."/>
            <person name="Kawai F."/>
        </authorList>
    </citation>
    <scope>NUCLEOTIDE SEQUENCE [LARGE SCALE GENOMIC DNA]</scope>
    <source>
        <strain evidence="2 3">203N</strain>
    </source>
</reference>
<organism evidence="2 3">
    <name type="scientific">Sphingopyxis macrogoltabida</name>
    <name type="common">Sphingomonas macrogoltabidus</name>
    <dbReference type="NCBI Taxonomy" id="33050"/>
    <lineage>
        <taxon>Bacteria</taxon>
        <taxon>Pseudomonadati</taxon>
        <taxon>Pseudomonadota</taxon>
        <taxon>Alphaproteobacteria</taxon>
        <taxon>Sphingomonadales</taxon>
        <taxon>Sphingomonadaceae</taxon>
        <taxon>Sphingopyxis</taxon>
    </lineage>
</organism>
<dbReference type="KEGG" id="smaz:LH19_12040"/>
<name>A0AAC9AV63_SPHMC</name>
<evidence type="ECO:0000313" key="2">
    <source>
        <dbReference type="EMBL" id="AMU88954.1"/>
    </source>
</evidence>
<accession>A0AAC9AV63</accession>
<reference evidence="3" key="1">
    <citation type="submission" date="2015-11" db="EMBL/GenBank/DDBJ databases">
        <title>Complete genome sequence of a polyethylene-glycol degrader Sphingopyxis macrogoltabida 203N (NBRC 111659).</title>
        <authorList>
            <person name="Yoshiyuki O."/>
            <person name="Shouta N."/>
            <person name="Nagata Y."/>
            <person name="Numata M."/>
            <person name="Tsuchikane K."/>
            <person name="Hosoyama A."/>
            <person name="Yamazoe A."/>
            <person name="Tsuda M."/>
            <person name="Fujita N."/>
            <person name="Kawai F."/>
        </authorList>
    </citation>
    <scope>NUCLEOTIDE SEQUENCE [LARGE SCALE GENOMIC DNA]</scope>
    <source>
        <strain evidence="3">203N</strain>
    </source>
</reference>
<dbReference type="Pfam" id="PF00246">
    <property type="entry name" value="Peptidase_M14"/>
    <property type="match status" value="1"/>
</dbReference>
<dbReference type="GO" id="GO:0006508">
    <property type="term" value="P:proteolysis"/>
    <property type="evidence" value="ECO:0007669"/>
    <property type="project" value="InterPro"/>
</dbReference>
<dbReference type="InterPro" id="IPR000834">
    <property type="entry name" value="Peptidase_M14"/>
</dbReference>
<dbReference type="Proteomes" id="UP000076088">
    <property type="component" value="Chromosome"/>
</dbReference>
<evidence type="ECO:0000259" key="1">
    <source>
        <dbReference type="Pfam" id="PF00246"/>
    </source>
</evidence>
<evidence type="ECO:0000313" key="3">
    <source>
        <dbReference type="Proteomes" id="UP000076088"/>
    </source>
</evidence>
<dbReference type="AlphaFoldDB" id="A0AAC9AV63"/>